<feature type="region of interest" description="Disordered" evidence="1">
    <location>
        <begin position="1011"/>
        <end position="1131"/>
    </location>
</feature>
<feature type="compositionally biased region" description="Low complexity" evidence="1">
    <location>
        <begin position="522"/>
        <end position="540"/>
    </location>
</feature>
<gene>
    <name evidence="2" type="ORF">DFH07DRAFT_943160</name>
</gene>
<feature type="compositionally biased region" description="Polar residues" evidence="1">
    <location>
        <begin position="326"/>
        <end position="339"/>
    </location>
</feature>
<feature type="compositionally biased region" description="Basic and acidic residues" evidence="1">
    <location>
        <begin position="448"/>
        <end position="495"/>
    </location>
</feature>
<feature type="compositionally biased region" description="Low complexity" evidence="1">
    <location>
        <begin position="605"/>
        <end position="618"/>
    </location>
</feature>
<proteinExistence type="predicted"/>
<feature type="region of interest" description="Disordered" evidence="1">
    <location>
        <begin position="564"/>
        <end position="646"/>
    </location>
</feature>
<feature type="compositionally biased region" description="Pro residues" evidence="1">
    <location>
        <begin position="820"/>
        <end position="836"/>
    </location>
</feature>
<evidence type="ECO:0000256" key="1">
    <source>
        <dbReference type="SAM" id="MobiDB-lite"/>
    </source>
</evidence>
<keyword evidence="3" id="KW-1185">Reference proteome</keyword>
<accession>A0AAD7II66</accession>
<feature type="compositionally biased region" description="Basic and acidic residues" evidence="1">
    <location>
        <begin position="173"/>
        <end position="185"/>
    </location>
</feature>
<name>A0AAD7II66_9AGAR</name>
<dbReference type="EMBL" id="JARJLG010000111">
    <property type="protein sequence ID" value="KAJ7743713.1"/>
    <property type="molecule type" value="Genomic_DNA"/>
</dbReference>
<comment type="caution">
    <text evidence="2">The sequence shown here is derived from an EMBL/GenBank/DDBJ whole genome shotgun (WGS) entry which is preliminary data.</text>
</comment>
<feature type="compositionally biased region" description="Low complexity" evidence="1">
    <location>
        <begin position="912"/>
        <end position="944"/>
    </location>
</feature>
<feature type="region of interest" description="Disordered" evidence="1">
    <location>
        <begin position="154"/>
        <end position="231"/>
    </location>
</feature>
<feature type="compositionally biased region" description="Basic and acidic residues" evidence="1">
    <location>
        <begin position="154"/>
        <end position="164"/>
    </location>
</feature>
<feature type="compositionally biased region" description="Polar residues" evidence="1">
    <location>
        <begin position="1072"/>
        <end position="1082"/>
    </location>
</feature>
<feature type="compositionally biased region" description="Basic and acidic residues" evidence="1">
    <location>
        <begin position="708"/>
        <end position="733"/>
    </location>
</feature>
<feature type="compositionally biased region" description="Low complexity" evidence="1">
    <location>
        <begin position="189"/>
        <end position="200"/>
    </location>
</feature>
<feature type="compositionally biased region" description="Low complexity" evidence="1">
    <location>
        <begin position="564"/>
        <end position="583"/>
    </location>
</feature>
<feature type="compositionally biased region" description="Basic and acidic residues" evidence="1">
    <location>
        <begin position="364"/>
        <end position="374"/>
    </location>
</feature>
<evidence type="ECO:0000313" key="3">
    <source>
        <dbReference type="Proteomes" id="UP001215280"/>
    </source>
</evidence>
<protein>
    <submittedName>
        <fullName evidence="2">Uncharacterized protein</fullName>
    </submittedName>
</protein>
<dbReference type="Proteomes" id="UP001215280">
    <property type="component" value="Unassembled WGS sequence"/>
</dbReference>
<feature type="region of interest" description="Disordered" evidence="1">
    <location>
        <begin position="670"/>
        <end position="957"/>
    </location>
</feature>
<feature type="compositionally biased region" description="Polar residues" evidence="1">
    <location>
        <begin position="347"/>
        <end position="363"/>
    </location>
</feature>
<feature type="region of interest" description="Disordered" evidence="1">
    <location>
        <begin position="317"/>
        <end position="551"/>
    </location>
</feature>
<dbReference type="AlphaFoldDB" id="A0AAD7II66"/>
<feature type="compositionally biased region" description="Polar residues" evidence="1">
    <location>
        <begin position="762"/>
        <end position="780"/>
    </location>
</feature>
<organism evidence="2 3">
    <name type="scientific">Mycena maculata</name>
    <dbReference type="NCBI Taxonomy" id="230809"/>
    <lineage>
        <taxon>Eukaryota</taxon>
        <taxon>Fungi</taxon>
        <taxon>Dikarya</taxon>
        <taxon>Basidiomycota</taxon>
        <taxon>Agaricomycotina</taxon>
        <taxon>Agaricomycetes</taxon>
        <taxon>Agaricomycetidae</taxon>
        <taxon>Agaricales</taxon>
        <taxon>Marasmiineae</taxon>
        <taxon>Mycenaceae</taxon>
        <taxon>Mycena</taxon>
    </lineage>
</organism>
<sequence length="1183" mass="124976">MSLALYTPYPSFPALPSRAAAAIPRIERAPQCHCQCIRRTTRKRRQNPDCEWPPPELAVAAAPALAFRAEATIALGAAAQVAVGAAQSIPPAIAWCATRGTPAQVAPRTPTQVTFDGAPQVAFYCPPQVAFDGASKVAFDSSSALAAAAKVARARTEHGAKVARETGVTRGPHGRERVPFPREEVPALPSSSTPSSTSTSAHGHDGAASSTTPAPNGIVGPTLPVPGGNFTHVGEAANSAAGSLPTQGSLRANMPVLEQATASTPSLAMQHTGNNGDPRIVSSSAQHPTTNAHIPLAMQSRPRNASDPRTAILAAAAARAPGSPPQHIQSHAQAEQNSYRDGPARAASQSPTGPQSGYSSSRQRTPERTPERRPSAGGVERQGSSRAGGLEREGSFRTPELALNVKRLLAKPVSVSAARPRTDSSDGASTGGEGPSREASVNLRRKRYDAAGRRVERVSEDRQDVLETRSEDGHQKEGRKEEREREAEKRARDVARAFVGLHSGGEEKEKRQKNVLRRRPSAGRPSTTPSTSTPPRSQAATPPPANIRLAGPPVLSLNLSLVPMPMLFPEDGSPRGSPGESPSGSGGRLTPAGAVVQAYKRGLDASPGASPLPSPASGIEFKRKPASESDGELLAPNAKEGTPSPPVTPYYTVFGSTSGRVVAVGGPGDGWDGSGSYISASAFPSLDSGPRSARPSLSGSVGRTLTRKVSERWVRKREDSEDEVRGRGSMQDRRGKKIVRSGSRPPWEETQSPAGEPDSAVWTKSSSTLSHPEAGSFTNEPRSRRSEPALGGGSKIWKLMKRISTGGLKEKYDRGSRTLPPIPPLPPMPDLPPVPQLPKDYSSLEARTTMSSDGHSREEPNVLSRFMQSRSSVSGPRPLPPTSGIPRPSARSLPMPPPIPASHQPRAGTTTSSSSPVSSSDVASSKYFHRATGSARSSTSSYGDDTAHPPLPGAPLPKLIVGQHIVPPKELYKLDVADLTASPLEDKKVLVKPVSVFGRQNIRAPDDWTIINTPAEEHPPSLPHPPRRLPVPASSKNAHRLSQTPSIPEFSTAAPINAFAARKPVSLDKPSVESSADPLSSRPSHDDTAMSARQKRLQQRSASLGRAEPLAFRDMSEKTGPALTEKEKADRWEDLLERSDRAGGTIRLGASEPLASDDVSLRYSTASTQLLKGGTELTSAPDF</sequence>
<reference evidence="2" key="1">
    <citation type="submission" date="2023-03" db="EMBL/GenBank/DDBJ databases">
        <title>Massive genome expansion in bonnet fungi (Mycena s.s.) driven by repeated elements and novel gene families across ecological guilds.</title>
        <authorList>
            <consortium name="Lawrence Berkeley National Laboratory"/>
            <person name="Harder C.B."/>
            <person name="Miyauchi S."/>
            <person name="Viragh M."/>
            <person name="Kuo A."/>
            <person name="Thoen E."/>
            <person name="Andreopoulos B."/>
            <person name="Lu D."/>
            <person name="Skrede I."/>
            <person name="Drula E."/>
            <person name="Henrissat B."/>
            <person name="Morin E."/>
            <person name="Kohler A."/>
            <person name="Barry K."/>
            <person name="LaButti K."/>
            <person name="Morin E."/>
            <person name="Salamov A."/>
            <person name="Lipzen A."/>
            <person name="Mereny Z."/>
            <person name="Hegedus B."/>
            <person name="Baldrian P."/>
            <person name="Stursova M."/>
            <person name="Weitz H."/>
            <person name="Taylor A."/>
            <person name="Grigoriev I.V."/>
            <person name="Nagy L.G."/>
            <person name="Martin F."/>
            <person name="Kauserud H."/>
        </authorList>
    </citation>
    <scope>NUCLEOTIDE SEQUENCE</scope>
    <source>
        <strain evidence="2">CBHHK188m</strain>
    </source>
</reference>
<evidence type="ECO:0000313" key="2">
    <source>
        <dbReference type="EMBL" id="KAJ7743713.1"/>
    </source>
</evidence>